<dbReference type="RefSeq" id="WP_160826871.1">
    <property type="nucleotide sequence ID" value="NZ_JBHSXS010000031.1"/>
</dbReference>
<feature type="domain" description="Thiamine pyrophosphate enzyme TPP-binding" evidence="3">
    <location>
        <begin position="38"/>
        <end position="173"/>
    </location>
</feature>
<comment type="caution">
    <text evidence="4">The sequence shown here is derived from an EMBL/GenBank/DDBJ whole genome shotgun (WGS) entry which is preliminary data.</text>
</comment>
<evidence type="ECO:0000313" key="4">
    <source>
        <dbReference type="EMBL" id="MFC6884837.1"/>
    </source>
</evidence>
<evidence type="ECO:0000256" key="1">
    <source>
        <dbReference type="ARBA" id="ARBA00022793"/>
    </source>
</evidence>
<protein>
    <submittedName>
        <fullName evidence="4">Thiamine pyrophosphate-dependent enzyme</fullName>
    </submittedName>
</protein>
<name>A0ABW2CSN6_9ACTN</name>
<dbReference type="Pfam" id="PF02775">
    <property type="entry name" value="TPP_enzyme_C"/>
    <property type="match status" value="1"/>
</dbReference>
<sequence>MKRIEALEILAAATAALPVVVTCAATSRELAAVADRPNHLYLLDAMGLAGSVATGVALGLDRARPPAAPGAPASSGAPGPLKAVAIEGDGSLLMNPNVLPTGGFLAPRNLVMVLLDNGVYASTAGLPTYASRVDLGALAGASGWNVLRAAGPGELGEAFGRALELDGPAFLHVRIEPGNAPGVPRLLEDPVVIARRFRDWLAARAATSGETAGQVAS</sequence>
<reference evidence="5" key="1">
    <citation type="journal article" date="2019" name="Int. J. Syst. Evol. Microbiol.">
        <title>The Global Catalogue of Microorganisms (GCM) 10K type strain sequencing project: providing services to taxonomists for standard genome sequencing and annotation.</title>
        <authorList>
            <consortium name="The Broad Institute Genomics Platform"/>
            <consortium name="The Broad Institute Genome Sequencing Center for Infectious Disease"/>
            <person name="Wu L."/>
            <person name="Ma J."/>
        </authorList>
    </citation>
    <scope>NUCLEOTIDE SEQUENCE [LARGE SCALE GENOMIC DNA]</scope>
    <source>
        <strain evidence="5">JCM 3369</strain>
    </source>
</reference>
<accession>A0ABW2CSN6</accession>
<dbReference type="InterPro" id="IPR029061">
    <property type="entry name" value="THDP-binding"/>
</dbReference>
<dbReference type="PANTHER" id="PTHR42818:SF1">
    <property type="entry name" value="SULFOPYRUVATE DECARBOXYLASE"/>
    <property type="match status" value="1"/>
</dbReference>
<organism evidence="4 5">
    <name type="scientific">Actinomadura yumaensis</name>
    <dbReference type="NCBI Taxonomy" id="111807"/>
    <lineage>
        <taxon>Bacteria</taxon>
        <taxon>Bacillati</taxon>
        <taxon>Actinomycetota</taxon>
        <taxon>Actinomycetes</taxon>
        <taxon>Streptosporangiales</taxon>
        <taxon>Thermomonosporaceae</taxon>
        <taxon>Actinomadura</taxon>
    </lineage>
</organism>
<dbReference type="SUPFAM" id="SSF52518">
    <property type="entry name" value="Thiamin diphosphate-binding fold (THDP-binding)"/>
    <property type="match status" value="1"/>
</dbReference>
<proteinExistence type="predicted"/>
<dbReference type="InterPro" id="IPR051818">
    <property type="entry name" value="TPP_dependent_decarboxylase"/>
</dbReference>
<dbReference type="EMBL" id="JBHSXS010000031">
    <property type="protein sequence ID" value="MFC6884837.1"/>
    <property type="molecule type" value="Genomic_DNA"/>
</dbReference>
<evidence type="ECO:0000256" key="2">
    <source>
        <dbReference type="ARBA" id="ARBA00023239"/>
    </source>
</evidence>
<dbReference type="Gene3D" id="3.40.50.970">
    <property type="match status" value="1"/>
</dbReference>
<keyword evidence="2" id="KW-0456">Lyase</keyword>
<keyword evidence="1" id="KW-0210">Decarboxylase</keyword>
<dbReference type="InterPro" id="IPR011766">
    <property type="entry name" value="TPP_enzyme_TPP-bd"/>
</dbReference>
<dbReference type="PANTHER" id="PTHR42818">
    <property type="entry name" value="SULFOPYRUVATE DECARBOXYLASE SUBUNIT ALPHA"/>
    <property type="match status" value="1"/>
</dbReference>
<gene>
    <name evidence="4" type="ORF">ACFQKB_34115</name>
</gene>
<evidence type="ECO:0000259" key="3">
    <source>
        <dbReference type="Pfam" id="PF02775"/>
    </source>
</evidence>
<evidence type="ECO:0000313" key="5">
    <source>
        <dbReference type="Proteomes" id="UP001596380"/>
    </source>
</evidence>
<dbReference type="Proteomes" id="UP001596380">
    <property type="component" value="Unassembled WGS sequence"/>
</dbReference>
<keyword evidence="5" id="KW-1185">Reference proteome</keyword>